<sequence length="98" mass="11311">MACHTHSNGYYQTWQLASLPGLAPMLEPSSPQYEQISIYQSGQGFMNRSDVLRAERELEPNPFDVCHREFQLQSSGPLHDWQPMQYSDEYLEPSICSE</sequence>
<protein>
    <submittedName>
        <fullName evidence="1">Uncharacterized protein</fullName>
    </submittedName>
</protein>
<evidence type="ECO:0000313" key="2">
    <source>
        <dbReference type="Proteomes" id="UP000224634"/>
    </source>
</evidence>
<dbReference type="Proteomes" id="UP000224634">
    <property type="component" value="Unassembled WGS sequence"/>
</dbReference>
<accession>A0A2B7Y5X9</accession>
<organism evidence="1 2">
    <name type="scientific">Polytolypa hystricis (strain UAMH7299)</name>
    <dbReference type="NCBI Taxonomy" id="1447883"/>
    <lineage>
        <taxon>Eukaryota</taxon>
        <taxon>Fungi</taxon>
        <taxon>Dikarya</taxon>
        <taxon>Ascomycota</taxon>
        <taxon>Pezizomycotina</taxon>
        <taxon>Eurotiomycetes</taxon>
        <taxon>Eurotiomycetidae</taxon>
        <taxon>Onygenales</taxon>
        <taxon>Onygenales incertae sedis</taxon>
        <taxon>Polytolypa</taxon>
    </lineage>
</organism>
<reference evidence="1 2" key="1">
    <citation type="submission" date="2017-10" db="EMBL/GenBank/DDBJ databases">
        <title>Comparative genomics in systemic dimorphic fungi from Ajellomycetaceae.</title>
        <authorList>
            <person name="Munoz J.F."/>
            <person name="Mcewen J.G."/>
            <person name="Clay O.K."/>
            <person name="Cuomo C.A."/>
        </authorList>
    </citation>
    <scope>NUCLEOTIDE SEQUENCE [LARGE SCALE GENOMIC DNA]</scope>
    <source>
        <strain evidence="1 2">UAMH7299</strain>
    </source>
</reference>
<dbReference type="EMBL" id="PDNA01000072">
    <property type="protein sequence ID" value="PGH16615.1"/>
    <property type="molecule type" value="Genomic_DNA"/>
</dbReference>
<keyword evidence="2" id="KW-1185">Reference proteome</keyword>
<proteinExistence type="predicted"/>
<name>A0A2B7Y5X9_POLH7</name>
<comment type="caution">
    <text evidence="1">The sequence shown here is derived from an EMBL/GenBank/DDBJ whole genome shotgun (WGS) entry which is preliminary data.</text>
</comment>
<evidence type="ECO:0000313" key="1">
    <source>
        <dbReference type="EMBL" id="PGH16615.1"/>
    </source>
</evidence>
<dbReference type="AlphaFoldDB" id="A0A2B7Y5X9"/>
<gene>
    <name evidence="1" type="ORF">AJ80_05117</name>
</gene>